<evidence type="ECO:0000313" key="3">
    <source>
        <dbReference type="Proteomes" id="UP000283523"/>
    </source>
</evidence>
<dbReference type="RefSeq" id="WP_119667642.1">
    <property type="nucleotide sequence ID" value="NZ_QXED01000003.1"/>
</dbReference>
<dbReference type="InterPro" id="IPR001173">
    <property type="entry name" value="Glyco_trans_2-like"/>
</dbReference>
<feature type="domain" description="Glycosyltransferase 2-like" evidence="1">
    <location>
        <begin position="14"/>
        <end position="121"/>
    </location>
</feature>
<evidence type="ECO:0000313" key="2">
    <source>
        <dbReference type="EMBL" id="RIV23425.1"/>
    </source>
</evidence>
<organism evidence="2 3">
    <name type="scientific">Fibrisoma montanum</name>
    <dbReference type="NCBI Taxonomy" id="2305895"/>
    <lineage>
        <taxon>Bacteria</taxon>
        <taxon>Pseudomonadati</taxon>
        <taxon>Bacteroidota</taxon>
        <taxon>Cytophagia</taxon>
        <taxon>Cytophagales</taxon>
        <taxon>Spirosomataceae</taxon>
        <taxon>Fibrisoma</taxon>
    </lineage>
</organism>
<dbReference type="SUPFAM" id="SSF53448">
    <property type="entry name" value="Nucleotide-diphospho-sugar transferases"/>
    <property type="match status" value="1"/>
</dbReference>
<reference evidence="2 3" key="1">
    <citation type="submission" date="2018-08" db="EMBL/GenBank/DDBJ databases">
        <title>Fibrisoma montanum sp. nov., isolated from Danxia mountain soil.</title>
        <authorList>
            <person name="Huang Y."/>
        </authorList>
    </citation>
    <scope>NUCLEOTIDE SEQUENCE [LARGE SCALE GENOMIC DNA]</scope>
    <source>
        <strain evidence="2 3">HYT19</strain>
    </source>
</reference>
<dbReference type="InterPro" id="IPR029044">
    <property type="entry name" value="Nucleotide-diphossugar_trans"/>
</dbReference>
<proteinExistence type="predicted"/>
<evidence type="ECO:0000259" key="1">
    <source>
        <dbReference type="Pfam" id="PF00535"/>
    </source>
</evidence>
<protein>
    <submittedName>
        <fullName evidence="2">Glycosyltransferase</fullName>
    </submittedName>
</protein>
<dbReference type="OrthoDB" id="9785375at2"/>
<keyword evidence="3" id="KW-1185">Reference proteome</keyword>
<dbReference type="Pfam" id="PF00535">
    <property type="entry name" value="Glycos_transf_2"/>
    <property type="match status" value="1"/>
</dbReference>
<name>A0A418MAM3_9BACT</name>
<dbReference type="GO" id="GO:0016740">
    <property type="term" value="F:transferase activity"/>
    <property type="evidence" value="ECO:0007669"/>
    <property type="project" value="UniProtKB-KW"/>
</dbReference>
<keyword evidence="2" id="KW-0808">Transferase</keyword>
<accession>A0A418MAM3</accession>
<dbReference type="Proteomes" id="UP000283523">
    <property type="component" value="Unassembled WGS sequence"/>
</dbReference>
<dbReference type="AlphaFoldDB" id="A0A418MAM3"/>
<dbReference type="Gene3D" id="3.90.550.10">
    <property type="entry name" value="Spore Coat Polysaccharide Biosynthesis Protein SpsA, Chain A"/>
    <property type="match status" value="1"/>
</dbReference>
<sequence length="308" mass="35680">MQSLAPASDKLAPIVLFAYKRPAELEQTIAALKDNHLAKESELYVFVDGPKRPEDLPKVTAVRQLVSNLSGFKAVNVTISDKNRGLARSVIEGVTHVLNKHRQVIVLEDDLITSPNFLNYMNQCLQHYIHNKTIFSITGYSFPFRKPVDYTYDAYFFPRTGSWGWATWADRWQLVDWNVSDFDQFMRDPVQRRAFNQGGDDRVRMLQRQQNGEMDSWAIRFCYSQFKNKALTVYPTISKVNNIGFYTNDATNTNVFNRYTTVVDKGEQHMFALPDAISLHPQLVAQFRNRFSLSVRIWNRLKTYAGMR</sequence>
<dbReference type="EMBL" id="QXED01000003">
    <property type="protein sequence ID" value="RIV23425.1"/>
    <property type="molecule type" value="Genomic_DNA"/>
</dbReference>
<gene>
    <name evidence="2" type="ORF">DYU11_10500</name>
</gene>
<comment type="caution">
    <text evidence="2">The sequence shown here is derived from an EMBL/GenBank/DDBJ whole genome shotgun (WGS) entry which is preliminary data.</text>
</comment>